<feature type="domain" description="VOC" evidence="1">
    <location>
        <begin position="10"/>
        <end position="142"/>
    </location>
</feature>
<evidence type="ECO:0000259" key="1">
    <source>
        <dbReference type="PROSITE" id="PS51819"/>
    </source>
</evidence>
<dbReference type="EMBL" id="JAUHHC010000007">
    <property type="protein sequence ID" value="MDN3923130.1"/>
    <property type="molecule type" value="Genomic_DNA"/>
</dbReference>
<name>A0ABT8DZW5_9BURK</name>
<dbReference type="RefSeq" id="WP_290361440.1">
    <property type="nucleotide sequence ID" value="NZ_JAUHHC010000007.1"/>
</dbReference>
<dbReference type="Gene3D" id="3.10.180.10">
    <property type="entry name" value="2,3-Dihydroxybiphenyl 1,2-Dioxygenase, domain 1"/>
    <property type="match status" value="1"/>
</dbReference>
<dbReference type="PANTHER" id="PTHR21366">
    <property type="entry name" value="GLYOXALASE FAMILY PROTEIN"/>
    <property type="match status" value="1"/>
</dbReference>
<dbReference type="Pfam" id="PF00903">
    <property type="entry name" value="Glyoxalase"/>
    <property type="match status" value="1"/>
</dbReference>
<reference evidence="2 3" key="1">
    <citation type="submission" date="2023-06" db="EMBL/GenBank/DDBJ databases">
        <title>Pelomonas sp. PFR6 16S ribosomal RNA gene Genome sequencing and assembly.</title>
        <authorList>
            <person name="Woo H."/>
        </authorList>
    </citation>
    <scope>NUCLEOTIDE SEQUENCE [LARGE SCALE GENOMIC DNA]</scope>
    <source>
        <strain evidence="2 3">PFR6</strain>
    </source>
</reference>
<evidence type="ECO:0000313" key="2">
    <source>
        <dbReference type="EMBL" id="MDN3923130.1"/>
    </source>
</evidence>
<dbReference type="InterPro" id="IPR050383">
    <property type="entry name" value="GlyoxalaseI/FosfomycinResist"/>
</dbReference>
<protein>
    <submittedName>
        <fullName evidence="2">VOC family protein</fullName>
    </submittedName>
</protein>
<dbReference type="Proteomes" id="UP001228044">
    <property type="component" value="Unassembled WGS sequence"/>
</dbReference>
<dbReference type="PANTHER" id="PTHR21366:SF14">
    <property type="entry name" value="GLYOXALASE DOMAIN-CONTAINING PROTEIN 5"/>
    <property type="match status" value="1"/>
</dbReference>
<evidence type="ECO:0000313" key="3">
    <source>
        <dbReference type="Proteomes" id="UP001228044"/>
    </source>
</evidence>
<comment type="caution">
    <text evidence="2">The sequence shown here is derived from an EMBL/GenBank/DDBJ whole genome shotgun (WGS) entry which is preliminary data.</text>
</comment>
<accession>A0ABT8DZW5</accession>
<sequence length="148" mass="15863">MQQPLVSPRGIDHLALRVRDLEASIAFYCGLLGCRIEARNEAAGLVHLRAGGQMLDLVWREGRMGRTDRSSATAPGAEAAAPNLHHFCLVCAPFDPAALSARLDEAKIERSARPQTNLGAEGDGSSMYVLDPDGHLVELKFYPPSAAA</sequence>
<dbReference type="PROSITE" id="PS51819">
    <property type="entry name" value="VOC"/>
    <property type="match status" value="1"/>
</dbReference>
<dbReference type="InterPro" id="IPR037523">
    <property type="entry name" value="VOC_core"/>
</dbReference>
<proteinExistence type="predicted"/>
<dbReference type="SUPFAM" id="SSF54593">
    <property type="entry name" value="Glyoxalase/Bleomycin resistance protein/Dihydroxybiphenyl dioxygenase"/>
    <property type="match status" value="1"/>
</dbReference>
<keyword evidence="3" id="KW-1185">Reference proteome</keyword>
<gene>
    <name evidence="2" type="ORF">QWJ38_22815</name>
</gene>
<organism evidence="2 3">
    <name type="scientific">Roseateles violae</name>
    <dbReference type="NCBI Taxonomy" id="3058042"/>
    <lineage>
        <taxon>Bacteria</taxon>
        <taxon>Pseudomonadati</taxon>
        <taxon>Pseudomonadota</taxon>
        <taxon>Betaproteobacteria</taxon>
        <taxon>Burkholderiales</taxon>
        <taxon>Sphaerotilaceae</taxon>
        <taxon>Roseateles</taxon>
    </lineage>
</organism>
<dbReference type="InterPro" id="IPR004360">
    <property type="entry name" value="Glyas_Fos-R_dOase_dom"/>
</dbReference>
<dbReference type="InterPro" id="IPR029068">
    <property type="entry name" value="Glyas_Bleomycin-R_OHBP_Dase"/>
</dbReference>